<evidence type="ECO:0000313" key="3">
    <source>
        <dbReference type="Proteomes" id="UP000460298"/>
    </source>
</evidence>
<evidence type="ECO:0000256" key="1">
    <source>
        <dbReference type="SAM" id="Phobius"/>
    </source>
</evidence>
<comment type="caution">
    <text evidence="2">The sequence shown here is derived from an EMBL/GenBank/DDBJ whole genome shotgun (WGS) entry which is preliminary data.</text>
</comment>
<sequence length="165" mass="18584">MERWQSALSSALTATPGIAAWAFALIGVGLAILLGLRFYNWRLKRSFQAVAGIRSIRVPADADELELEYEFRHRGHEYSGKGRLSPAQLLEGRGADPVLRHNAEIDLPVLYWNEQTYVGDEAIEHALLAKRPVLRIRFLSADPSRNFPVPSILPVAAEERRDRQL</sequence>
<name>A0A833LV95_9LEPT</name>
<organism evidence="2 3">
    <name type="scientific">Leptonema illini</name>
    <dbReference type="NCBI Taxonomy" id="183"/>
    <lineage>
        <taxon>Bacteria</taxon>
        <taxon>Pseudomonadati</taxon>
        <taxon>Spirochaetota</taxon>
        <taxon>Spirochaetia</taxon>
        <taxon>Leptospirales</taxon>
        <taxon>Leptospiraceae</taxon>
        <taxon>Leptonema</taxon>
    </lineage>
</organism>
<keyword evidence="1" id="KW-0472">Membrane</keyword>
<proteinExistence type="predicted"/>
<accession>A0A833LV95</accession>
<dbReference type="EMBL" id="WBUI01000032">
    <property type="protein sequence ID" value="KAB2929373.1"/>
    <property type="molecule type" value="Genomic_DNA"/>
</dbReference>
<keyword evidence="1" id="KW-0812">Transmembrane</keyword>
<protein>
    <submittedName>
        <fullName evidence="2">Uncharacterized protein</fullName>
    </submittedName>
</protein>
<evidence type="ECO:0000313" key="2">
    <source>
        <dbReference type="EMBL" id="KAB2929373.1"/>
    </source>
</evidence>
<keyword evidence="1" id="KW-1133">Transmembrane helix</keyword>
<gene>
    <name evidence="2" type="ORF">F9K24_20070</name>
</gene>
<dbReference type="AlphaFoldDB" id="A0A833LV95"/>
<feature type="transmembrane region" description="Helical" evidence="1">
    <location>
        <begin position="18"/>
        <end position="39"/>
    </location>
</feature>
<reference evidence="2 3" key="1">
    <citation type="submission" date="2019-10" db="EMBL/GenBank/DDBJ databases">
        <title>Extracellular Electron Transfer in a Candidatus Methanoperedens spp. Enrichment Culture.</title>
        <authorList>
            <person name="Berger S."/>
            <person name="Rangel Shaw D."/>
            <person name="Berben T."/>
            <person name="In 'T Zandt M."/>
            <person name="Frank J."/>
            <person name="Reimann J."/>
            <person name="Jetten M.S.M."/>
            <person name="Welte C.U."/>
        </authorList>
    </citation>
    <scope>NUCLEOTIDE SEQUENCE [LARGE SCALE GENOMIC DNA]</scope>
    <source>
        <strain evidence="2">SB12</strain>
    </source>
</reference>
<dbReference type="Proteomes" id="UP000460298">
    <property type="component" value="Unassembled WGS sequence"/>
</dbReference>